<dbReference type="SMART" id="SM00332">
    <property type="entry name" value="PP2Cc"/>
    <property type="match status" value="1"/>
</dbReference>
<accession>A0AAX1F5I7</accession>
<evidence type="ECO:0000313" key="5">
    <source>
        <dbReference type="Proteomes" id="UP000326695"/>
    </source>
</evidence>
<dbReference type="SUPFAM" id="SSF81606">
    <property type="entry name" value="PP2C-like"/>
    <property type="match status" value="1"/>
</dbReference>
<dbReference type="KEGG" id="eex:EZJ17_00735"/>
<keyword evidence="5" id="KW-1185">Reference proteome</keyword>
<dbReference type="InterPro" id="IPR001932">
    <property type="entry name" value="PPM-type_phosphatase-like_dom"/>
</dbReference>
<dbReference type="CDD" id="cd00143">
    <property type="entry name" value="PP2Cc"/>
    <property type="match status" value="1"/>
</dbReference>
<dbReference type="InterPro" id="IPR036457">
    <property type="entry name" value="PPM-type-like_dom_sf"/>
</dbReference>
<feature type="compositionally biased region" description="Low complexity" evidence="1">
    <location>
        <begin position="326"/>
        <end position="341"/>
    </location>
</feature>
<dbReference type="Proteomes" id="UP000326695">
    <property type="component" value="Chromosome"/>
</dbReference>
<keyword evidence="2" id="KW-0472">Membrane</keyword>
<feature type="compositionally biased region" description="Polar residues" evidence="1">
    <location>
        <begin position="251"/>
        <end position="277"/>
    </location>
</feature>
<dbReference type="Pfam" id="PF13672">
    <property type="entry name" value="PP2C_2"/>
    <property type="match status" value="1"/>
</dbReference>
<dbReference type="Gene3D" id="3.60.40.10">
    <property type="entry name" value="PPM-type phosphatase domain"/>
    <property type="match status" value="1"/>
</dbReference>
<dbReference type="EMBL" id="CP038018">
    <property type="protein sequence ID" value="QED91311.1"/>
    <property type="molecule type" value="Genomic_DNA"/>
</dbReference>
<evidence type="ECO:0000313" key="4">
    <source>
        <dbReference type="EMBL" id="QED91311.1"/>
    </source>
</evidence>
<evidence type="ECO:0000256" key="2">
    <source>
        <dbReference type="SAM" id="Phobius"/>
    </source>
</evidence>
<sequence length="381" mass="40566">MQINFHQGQYIGQREEQQDALGNLVLSPRHKLYVLADGMGGQRGGQIAAKTVVTAFLGYFQHGLHEAEQDLRRALHQANQTLSDTLRRQPELEGMGTTVIAVVVDETDNSYSYISVGDSPLYTYDQGSLRRINANHAFAEDLKRMIAAGEISSEAADRHPARHAVTSAVMGKDIAHIDCSSGTLSPGELLLLASDGVQTLSDEEIEQTLIAASGSLEDKVNTLLALVQAKRHPHQDNTSLLLVQATAKQTSPATQVHDLSTQSLPTTGESTLSTRISGSPPPALSTPSFPAKGLIIGFILGALLVGTWWFTSNRHTQHMPPNEDVSSASATSAPATSEPYTPASPTPTSEPPSVVSNPKNPPAASVPLPLTPPNSSAPQTR</sequence>
<gene>
    <name evidence="4" type="ORF">EZJ17_00735</name>
</gene>
<protein>
    <submittedName>
        <fullName evidence="4">Serine/threonine-protein phosphatase</fullName>
    </submittedName>
</protein>
<dbReference type="AlphaFoldDB" id="A0AAX1F5I7"/>
<name>A0AAX1F5I7_9NEIS</name>
<evidence type="ECO:0000259" key="3">
    <source>
        <dbReference type="PROSITE" id="PS51746"/>
    </source>
</evidence>
<organism evidence="4 5">
    <name type="scientific">Eikenella exigua</name>
    <dbReference type="NCBI Taxonomy" id="2528037"/>
    <lineage>
        <taxon>Bacteria</taxon>
        <taxon>Pseudomonadati</taxon>
        <taxon>Pseudomonadota</taxon>
        <taxon>Betaproteobacteria</taxon>
        <taxon>Neisseriales</taxon>
        <taxon>Neisseriaceae</taxon>
        <taxon>Eikenella</taxon>
    </lineage>
</organism>
<feature type="region of interest" description="Disordered" evidence="1">
    <location>
        <begin position="319"/>
        <end position="381"/>
    </location>
</feature>
<proteinExistence type="predicted"/>
<feature type="region of interest" description="Disordered" evidence="1">
    <location>
        <begin position="251"/>
        <end position="284"/>
    </location>
</feature>
<feature type="domain" description="PPM-type phosphatase" evidence="3">
    <location>
        <begin position="2"/>
        <end position="245"/>
    </location>
</feature>
<keyword evidence="2" id="KW-1133">Transmembrane helix</keyword>
<dbReference type="PROSITE" id="PS51746">
    <property type="entry name" value="PPM_2"/>
    <property type="match status" value="1"/>
</dbReference>
<evidence type="ECO:0000256" key="1">
    <source>
        <dbReference type="SAM" id="MobiDB-lite"/>
    </source>
</evidence>
<reference evidence="5" key="1">
    <citation type="journal article" date="2019" name="J. Anim. Genet.">
        <title>Description and whole genome sequencing of Eikenella exigua sp. nov., isolated from brain abscess and blood.</title>
        <authorList>
            <person name="Stormo K.A."/>
            <person name="Nygaard R.M."/>
            <person name="Bruvold T.S."/>
            <person name="Dimmen G."/>
            <person name="Lindemann P.C."/>
            <person name="Jordal S."/>
            <person name="Kommedal O."/>
        </authorList>
    </citation>
    <scope>NUCLEOTIDE SEQUENCE [LARGE SCALE GENOMIC DNA]</scope>
    <source>
        <strain evidence="5">PXX</strain>
    </source>
</reference>
<dbReference type="SMART" id="SM00331">
    <property type="entry name" value="PP2C_SIG"/>
    <property type="match status" value="1"/>
</dbReference>
<dbReference type="RefSeq" id="WP_067442746.1">
    <property type="nucleotide sequence ID" value="NZ_CP038018.1"/>
</dbReference>
<keyword evidence="2" id="KW-0812">Transmembrane</keyword>
<feature type="transmembrane region" description="Helical" evidence="2">
    <location>
        <begin position="289"/>
        <end position="310"/>
    </location>
</feature>